<dbReference type="EMBL" id="QGNW01002671">
    <property type="protein sequence ID" value="RVW12971.1"/>
    <property type="molecule type" value="Genomic_DNA"/>
</dbReference>
<feature type="compositionally biased region" description="Low complexity" evidence="1">
    <location>
        <begin position="31"/>
        <end position="49"/>
    </location>
</feature>
<evidence type="ECO:0000313" key="3">
    <source>
        <dbReference type="Proteomes" id="UP000288805"/>
    </source>
</evidence>
<gene>
    <name evidence="2" type="ORF">CK203_106283</name>
</gene>
<feature type="region of interest" description="Disordered" evidence="1">
    <location>
        <begin position="23"/>
        <end position="49"/>
    </location>
</feature>
<accession>A0A438BPT6</accession>
<dbReference type="Proteomes" id="UP000288805">
    <property type="component" value="Unassembled WGS sequence"/>
</dbReference>
<organism evidence="2 3">
    <name type="scientific">Vitis vinifera</name>
    <name type="common">Grape</name>
    <dbReference type="NCBI Taxonomy" id="29760"/>
    <lineage>
        <taxon>Eukaryota</taxon>
        <taxon>Viridiplantae</taxon>
        <taxon>Streptophyta</taxon>
        <taxon>Embryophyta</taxon>
        <taxon>Tracheophyta</taxon>
        <taxon>Spermatophyta</taxon>
        <taxon>Magnoliopsida</taxon>
        <taxon>eudicotyledons</taxon>
        <taxon>Gunneridae</taxon>
        <taxon>Pentapetalae</taxon>
        <taxon>rosids</taxon>
        <taxon>Vitales</taxon>
        <taxon>Vitaceae</taxon>
        <taxon>Viteae</taxon>
        <taxon>Vitis</taxon>
    </lineage>
</organism>
<proteinExistence type="predicted"/>
<evidence type="ECO:0000256" key="1">
    <source>
        <dbReference type="SAM" id="MobiDB-lite"/>
    </source>
</evidence>
<name>A0A438BPT6_VITVI</name>
<evidence type="ECO:0000313" key="2">
    <source>
        <dbReference type="EMBL" id="RVW12971.1"/>
    </source>
</evidence>
<reference evidence="2 3" key="1">
    <citation type="journal article" date="2018" name="PLoS Genet.">
        <title>Population sequencing reveals clonal diversity and ancestral inbreeding in the grapevine cultivar Chardonnay.</title>
        <authorList>
            <person name="Roach M.J."/>
            <person name="Johnson D.L."/>
            <person name="Bohlmann J."/>
            <person name="van Vuuren H.J."/>
            <person name="Jones S.J."/>
            <person name="Pretorius I.S."/>
            <person name="Schmidt S.A."/>
            <person name="Borneman A.R."/>
        </authorList>
    </citation>
    <scope>NUCLEOTIDE SEQUENCE [LARGE SCALE GENOMIC DNA]</scope>
    <source>
        <strain evidence="3">cv. Chardonnay</strain>
        <tissue evidence="2">Leaf</tissue>
    </source>
</reference>
<protein>
    <submittedName>
        <fullName evidence="2">Uncharacterized protein</fullName>
    </submittedName>
</protein>
<sequence>MATASLIHARCCYSPRLRLKNGGHGHGHVGSSSHSSSSSSSSPPSSSDSCSSFNHRQGLTFSVIAVWCKSSINSVKENSTALAGGRDSFGVPARVARKCGPRVNTLRIESPWRVLRAWLWKSFCWDDMVEVRISGVRRHNSTWKHKSLRAQAMSTTQGMLHHPGALCMGSMNLIISLSLFMASWLAQVIGHMQKQS</sequence>
<comment type="caution">
    <text evidence="2">The sequence shown here is derived from an EMBL/GenBank/DDBJ whole genome shotgun (WGS) entry which is preliminary data.</text>
</comment>
<dbReference type="AlphaFoldDB" id="A0A438BPT6"/>